<dbReference type="Proteomes" id="UP000327013">
    <property type="component" value="Chromosome 6"/>
</dbReference>
<evidence type="ECO:0000313" key="1">
    <source>
        <dbReference type="EMBL" id="KAE8076806.1"/>
    </source>
</evidence>
<dbReference type="AlphaFoldDB" id="A0A5N6REM5"/>
<dbReference type="PANTHER" id="PTHR33484">
    <property type="entry name" value="BNAC07G33360D PROTEIN"/>
    <property type="match status" value="1"/>
</dbReference>
<dbReference type="EMBL" id="CM017326">
    <property type="protein sequence ID" value="KAE8076806.1"/>
    <property type="molecule type" value="Genomic_DNA"/>
</dbReference>
<organism evidence="1 2">
    <name type="scientific">Carpinus fangiana</name>
    <dbReference type="NCBI Taxonomy" id="176857"/>
    <lineage>
        <taxon>Eukaryota</taxon>
        <taxon>Viridiplantae</taxon>
        <taxon>Streptophyta</taxon>
        <taxon>Embryophyta</taxon>
        <taxon>Tracheophyta</taxon>
        <taxon>Spermatophyta</taxon>
        <taxon>Magnoliopsida</taxon>
        <taxon>eudicotyledons</taxon>
        <taxon>Gunneridae</taxon>
        <taxon>Pentapetalae</taxon>
        <taxon>rosids</taxon>
        <taxon>fabids</taxon>
        <taxon>Fagales</taxon>
        <taxon>Betulaceae</taxon>
        <taxon>Carpinus</taxon>
    </lineage>
</organism>
<dbReference type="PANTHER" id="PTHR33484:SF12">
    <property type="entry name" value="AP2_ERF DOMAIN-CONTAINING PROTEIN"/>
    <property type="match status" value="1"/>
</dbReference>
<keyword evidence="2" id="KW-1185">Reference proteome</keyword>
<accession>A0A5N6REM5</accession>
<protein>
    <submittedName>
        <fullName evidence="1">Uncharacterized protein</fullName>
    </submittedName>
</protein>
<reference evidence="1 2" key="1">
    <citation type="submission" date="2019-06" db="EMBL/GenBank/DDBJ databases">
        <title>A chromosomal-level reference genome of Carpinus fangiana (Coryloideae, Betulaceae).</title>
        <authorList>
            <person name="Yang X."/>
            <person name="Wang Z."/>
            <person name="Zhang L."/>
            <person name="Hao G."/>
            <person name="Liu J."/>
            <person name="Yang Y."/>
        </authorList>
    </citation>
    <scope>NUCLEOTIDE SEQUENCE [LARGE SCALE GENOMIC DNA]</scope>
    <source>
        <strain evidence="1">Cfa_2016G</strain>
        <tissue evidence="1">Leaf</tissue>
    </source>
</reference>
<name>A0A5N6REM5_9ROSI</name>
<proteinExistence type="predicted"/>
<evidence type="ECO:0000313" key="2">
    <source>
        <dbReference type="Proteomes" id="UP000327013"/>
    </source>
</evidence>
<gene>
    <name evidence="1" type="ORF">FH972_015431</name>
</gene>
<dbReference type="OrthoDB" id="1660139at2759"/>
<sequence length="74" mass="8241">MARPQPDLVKVGLEGFNMIDDICGRPRRPASKMFAHKVCPPKPEPVITCEEAAKRFGGILITERFTGKGNRNFV</sequence>